<accession>A0AAN8LHM6</accession>
<keyword evidence="3" id="KW-0732">Signal</keyword>
<dbReference type="Gene3D" id="2.60.40.10">
    <property type="entry name" value="Immunoglobulins"/>
    <property type="match status" value="2"/>
</dbReference>
<keyword evidence="2" id="KW-0472">Membrane</keyword>
<dbReference type="InterPro" id="IPR036116">
    <property type="entry name" value="FN3_sf"/>
</dbReference>
<dbReference type="InterPro" id="IPR003961">
    <property type="entry name" value="FN3_dom"/>
</dbReference>
<evidence type="ECO:0000256" key="1">
    <source>
        <dbReference type="SAM" id="MobiDB-lite"/>
    </source>
</evidence>
<sequence>MFCLKGVLSFWTFCQVLRQAWSEDELSPPRDVRVDSAAVRWSPATDSPGIKYTVQSRISDGDKWHNVLGCVQTELTTCNEVSGQGCVMVRVWAQEGNRTSRAVQACSHADSCSPVVQLTPRAGLLMVHMEKNNRLLDNYGDHFQYKANYGRAGEKLINRSYFSSSKTIKGLDVGLRYCVQVQYECYNKAFGTPSTQHCVSIPESERTWQTRTVAIGVTLTILLGVLVGGLAFFIYRHHNKIKQFLQPPLRLPDHYFEYLSGVFPQQALSLKTSACEERHDRISIVCPEEDLSDFCLGPDSDREQDYNSPNGLDSSSGLLDHYE</sequence>
<evidence type="ECO:0000313" key="6">
    <source>
        <dbReference type="EMBL" id="KAK6309549.1"/>
    </source>
</evidence>
<feature type="chain" id="PRO_5043021326" evidence="3">
    <location>
        <begin position="23"/>
        <end position="323"/>
    </location>
</feature>
<feature type="compositionally biased region" description="Polar residues" evidence="1">
    <location>
        <begin position="306"/>
        <end position="317"/>
    </location>
</feature>
<dbReference type="InterPro" id="IPR013783">
    <property type="entry name" value="Ig-like_fold"/>
</dbReference>
<keyword evidence="2" id="KW-1133">Transmembrane helix</keyword>
<evidence type="ECO:0000313" key="7">
    <source>
        <dbReference type="Proteomes" id="UP001356427"/>
    </source>
</evidence>
<dbReference type="Pfam" id="PF01108">
    <property type="entry name" value="Tissue_fac"/>
    <property type="match status" value="1"/>
</dbReference>
<dbReference type="PANTHER" id="PTHR20859:SF53">
    <property type="entry name" value="INTERLEUKIN-22 RECEPTOR SUBUNIT ALPHA-1"/>
    <property type="match status" value="1"/>
</dbReference>
<dbReference type="AlphaFoldDB" id="A0AAN8LHM6"/>
<dbReference type="InterPro" id="IPR050650">
    <property type="entry name" value="Type-II_Cytokine-TF_Rcpt"/>
</dbReference>
<dbReference type="CDD" id="cd00063">
    <property type="entry name" value="FN3"/>
    <property type="match status" value="1"/>
</dbReference>
<dbReference type="PANTHER" id="PTHR20859">
    <property type="entry name" value="INTERFERON/INTERLEUKIN RECEPTOR"/>
    <property type="match status" value="1"/>
</dbReference>
<evidence type="ECO:0000256" key="2">
    <source>
        <dbReference type="SAM" id="Phobius"/>
    </source>
</evidence>
<dbReference type="SUPFAM" id="SSF49265">
    <property type="entry name" value="Fibronectin type III"/>
    <property type="match status" value="2"/>
</dbReference>
<dbReference type="EMBL" id="JAGTTL010000017">
    <property type="protein sequence ID" value="KAK6309549.1"/>
    <property type="molecule type" value="Genomic_DNA"/>
</dbReference>
<dbReference type="Proteomes" id="UP001356427">
    <property type="component" value="Unassembled WGS sequence"/>
</dbReference>
<reference evidence="6 7" key="1">
    <citation type="submission" date="2021-04" db="EMBL/GenBank/DDBJ databases">
        <authorList>
            <person name="De Guttry C."/>
            <person name="Zahm M."/>
            <person name="Klopp C."/>
            <person name="Cabau C."/>
            <person name="Louis A."/>
            <person name="Berthelot C."/>
            <person name="Parey E."/>
            <person name="Roest Crollius H."/>
            <person name="Montfort J."/>
            <person name="Robinson-Rechavi M."/>
            <person name="Bucao C."/>
            <person name="Bouchez O."/>
            <person name="Gislard M."/>
            <person name="Lluch J."/>
            <person name="Milhes M."/>
            <person name="Lampietro C."/>
            <person name="Lopez Roques C."/>
            <person name="Donnadieu C."/>
            <person name="Braasch I."/>
            <person name="Desvignes T."/>
            <person name="Postlethwait J."/>
            <person name="Bobe J."/>
            <person name="Wedekind C."/>
            <person name="Guiguen Y."/>
        </authorList>
    </citation>
    <scope>NUCLEOTIDE SEQUENCE [LARGE SCALE GENOMIC DNA]</scope>
    <source>
        <strain evidence="6">Cs_M1</strain>
        <tissue evidence="6">Blood</tissue>
    </source>
</reference>
<comment type="caution">
    <text evidence="6">The sequence shown here is derived from an EMBL/GenBank/DDBJ whole genome shotgun (WGS) entry which is preliminary data.</text>
</comment>
<dbReference type="InterPro" id="IPR015373">
    <property type="entry name" value="Interferon/interleukin_rcp_dom"/>
</dbReference>
<feature type="signal peptide" evidence="3">
    <location>
        <begin position="1"/>
        <end position="22"/>
    </location>
</feature>
<dbReference type="GO" id="GO:0005886">
    <property type="term" value="C:plasma membrane"/>
    <property type="evidence" value="ECO:0007669"/>
    <property type="project" value="TreeGrafter"/>
</dbReference>
<proteinExistence type="predicted"/>
<gene>
    <name evidence="6" type="ORF">J4Q44_G00194300</name>
</gene>
<feature type="transmembrane region" description="Helical" evidence="2">
    <location>
        <begin position="213"/>
        <end position="235"/>
    </location>
</feature>
<protein>
    <submittedName>
        <fullName evidence="6">Uncharacterized protein</fullName>
    </submittedName>
</protein>
<dbReference type="GO" id="GO:0004896">
    <property type="term" value="F:cytokine receptor activity"/>
    <property type="evidence" value="ECO:0007669"/>
    <property type="project" value="TreeGrafter"/>
</dbReference>
<name>A0AAN8LHM6_9TELE</name>
<feature type="region of interest" description="Disordered" evidence="1">
    <location>
        <begin position="297"/>
        <end position="323"/>
    </location>
</feature>
<feature type="domain" description="Interferon/interleukin receptor" evidence="5">
    <location>
        <begin position="114"/>
        <end position="201"/>
    </location>
</feature>
<keyword evidence="7" id="KW-1185">Reference proteome</keyword>
<feature type="domain" description="Fibronectin type-III" evidence="4">
    <location>
        <begin position="17"/>
        <end position="100"/>
    </location>
</feature>
<evidence type="ECO:0000259" key="5">
    <source>
        <dbReference type="Pfam" id="PF09294"/>
    </source>
</evidence>
<organism evidence="6 7">
    <name type="scientific">Coregonus suidteri</name>
    <dbReference type="NCBI Taxonomy" id="861788"/>
    <lineage>
        <taxon>Eukaryota</taxon>
        <taxon>Metazoa</taxon>
        <taxon>Chordata</taxon>
        <taxon>Craniata</taxon>
        <taxon>Vertebrata</taxon>
        <taxon>Euteleostomi</taxon>
        <taxon>Actinopterygii</taxon>
        <taxon>Neopterygii</taxon>
        <taxon>Teleostei</taxon>
        <taxon>Protacanthopterygii</taxon>
        <taxon>Salmoniformes</taxon>
        <taxon>Salmonidae</taxon>
        <taxon>Coregoninae</taxon>
        <taxon>Coregonus</taxon>
    </lineage>
</organism>
<evidence type="ECO:0000256" key="3">
    <source>
        <dbReference type="SAM" id="SignalP"/>
    </source>
</evidence>
<evidence type="ECO:0000259" key="4">
    <source>
        <dbReference type="Pfam" id="PF01108"/>
    </source>
</evidence>
<keyword evidence="2" id="KW-0812">Transmembrane</keyword>
<dbReference type="Pfam" id="PF09294">
    <property type="entry name" value="Interfer-bind"/>
    <property type="match status" value="1"/>
</dbReference>
<dbReference type="CDD" id="cd12087">
    <property type="entry name" value="TM_EGFR-like"/>
    <property type="match status" value="1"/>
</dbReference>